<accession>A0A1W1ZYA5</accession>
<dbReference type="AlphaFoldDB" id="A0A1W1ZYA5"/>
<evidence type="ECO:0000313" key="5">
    <source>
        <dbReference type="Proteomes" id="UP000192656"/>
    </source>
</evidence>
<organism evidence="4 5">
    <name type="scientific">Fulvimarina manganoxydans</name>
    <dbReference type="NCBI Taxonomy" id="937218"/>
    <lineage>
        <taxon>Bacteria</taxon>
        <taxon>Pseudomonadati</taxon>
        <taxon>Pseudomonadota</taxon>
        <taxon>Alphaproteobacteria</taxon>
        <taxon>Hyphomicrobiales</taxon>
        <taxon>Aurantimonadaceae</taxon>
        <taxon>Fulvimarina</taxon>
    </lineage>
</organism>
<dbReference type="PROSITE" id="PS51186">
    <property type="entry name" value="GNAT"/>
    <property type="match status" value="1"/>
</dbReference>
<protein>
    <submittedName>
        <fullName evidence="4">Ribosomal protein S18 acetylase RimI</fullName>
    </submittedName>
</protein>
<keyword evidence="1" id="KW-0808">Transferase</keyword>
<name>A0A1W1ZYA5_9HYPH</name>
<feature type="domain" description="N-acetyltransferase" evidence="3">
    <location>
        <begin position="3"/>
        <end position="166"/>
    </location>
</feature>
<gene>
    <name evidence="4" type="ORF">SAMN06297251_103222</name>
</gene>
<dbReference type="InterPro" id="IPR050832">
    <property type="entry name" value="Bact_Acetyltransf"/>
</dbReference>
<dbReference type="OrthoDB" id="7925327at2"/>
<keyword evidence="4" id="KW-0689">Ribosomal protein</keyword>
<dbReference type="GO" id="GO:0005840">
    <property type="term" value="C:ribosome"/>
    <property type="evidence" value="ECO:0007669"/>
    <property type="project" value="UniProtKB-KW"/>
</dbReference>
<dbReference type="PANTHER" id="PTHR43877:SF2">
    <property type="entry name" value="AMINOALKYLPHOSPHONATE N-ACETYLTRANSFERASE-RELATED"/>
    <property type="match status" value="1"/>
</dbReference>
<evidence type="ECO:0000256" key="1">
    <source>
        <dbReference type="ARBA" id="ARBA00022679"/>
    </source>
</evidence>
<dbReference type="RefSeq" id="WP_084409040.1">
    <property type="nucleotide sequence ID" value="NZ_FWXR01000003.1"/>
</dbReference>
<evidence type="ECO:0000313" key="4">
    <source>
        <dbReference type="EMBL" id="SMC53479.1"/>
    </source>
</evidence>
<dbReference type="PANTHER" id="PTHR43877">
    <property type="entry name" value="AMINOALKYLPHOSPHONATE N-ACETYLTRANSFERASE-RELATED-RELATED"/>
    <property type="match status" value="1"/>
</dbReference>
<dbReference type="Proteomes" id="UP000192656">
    <property type="component" value="Unassembled WGS sequence"/>
</dbReference>
<dbReference type="GO" id="GO:0016747">
    <property type="term" value="F:acyltransferase activity, transferring groups other than amino-acyl groups"/>
    <property type="evidence" value="ECO:0007669"/>
    <property type="project" value="InterPro"/>
</dbReference>
<dbReference type="Pfam" id="PF00583">
    <property type="entry name" value="Acetyltransf_1"/>
    <property type="match status" value="1"/>
</dbReference>
<evidence type="ECO:0000259" key="3">
    <source>
        <dbReference type="PROSITE" id="PS51186"/>
    </source>
</evidence>
<proteinExistence type="predicted"/>
<dbReference type="Gene3D" id="3.40.630.30">
    <property type="match status" value="1"/>
</dbReference>
<dbReference type="SUPFAM" id="SSF55729">
    <property type="entry name" value="Acyl-CoA N-acyltransferases (Nat)"/>
    <property type="match status" value="1"/>
</dbReference>
<keyword evidence="4" id="KW-0687">Ribonucleoprotein</keyword>
<reference evidence="4 5" key="1">
    <citation type="submission" date="2017-04" db="EMBL/GenBank/DDBJ databases">
        <authorList>
            <person name="Afonso C.L."/>
            <person name="Miller P.J."/>
            <person name="Scott M.A."/>
            <person name="Spackman E."/>
            <person name="Goraichik I."/>
            <person name="Dimitrov K.M."/>
            <person name="Suarez D.L."/>
            <person name="Swayne D.E."/>
        </authorList>
    </citation>
    <scope>NUCLEOTIDE SEQUENCE [LARGE SCALE GENOMIC DNA]</scope>
    <source>
        <strain evidence="4 5">CGMCC 1.10972</strain>
    </source>
</reference>
<keyword evidence="5" id="KW-1185">Reference proteome</keyword>
<keyword evidence="2" id="KW-0012">Acyltransferase</keyword>
<dbReference type="EMBL" id="FWXR01000003">
    <property type="protein sequence ID" value="SMC53479.1"/>
    <property type="molecule type" value="Genomic_DNA"/>
</dbReference>
<dbReference type="InterPro" id="IPR000182">
    <property type="entry name" value="GNAT_dom"/>
</dbReference>
<evidence type="ECO:0000256" key="2">
    <source>
        <dbReference type="ARBA" id="ARBA00023315"/>
    </source>
</evidence>
<dbReference type="STRING" id="937218.SAMN06297251_103222"/>
<dbReference type="InterPro" id="IPR016181">
    <property type="entry name" value="Acyl_CoA_acyltransferase"/>
</dbReference>
<dbReference type="CDD" id="cd04301">
    <property type="entry name" value="NAT_SF"/>
    <property type="match status" value="1"/>
</dbReference>
<sequence>MTFFIRTAGRADLPTISALLSETWHDTYDGIYGVDRVSEITKSWHSLKALEPRLGRPESEFVVADDGRRLGGMAFAASSDAQRKLVVLHQLYVHPSVQGQGIGTELLREIFEAFPDALTIRLEVEEANEKALNFYKSHGFVATGRTDNCGDRTSGIPALVMERPLG</sequence>